<dbReference type="InterPro" id="IPR012902">
    <property type="entry name" value="N_methyl_site"/>
</dbReference>
<dbReference type="InterPro" id="IPR045584">
    <property type="entry name" value="Pilin-like"/>
</dbReference>
<proteinExistence type="predicted"/>
<dbReference type="NCBIfam" id="TIGR02532">
    <property type="entry name" value="IV_pilin_GFxxxE"/>
    <property type="match status" value="1"/>
</dbReference>
<feature type="transmembrane region" description="Helical" evidence="1">
    <location>
        <begin position="12"/>
        <end position="33"/>
    </location>
</feature>
<comment type="caution">
    <text evidence="2">The sequence shown here is derived from an EMBL/GenBank/DDBJ whole genome shotgun (WGS) entry which is preliminary data.</text>
</comment>
<dbReference type="EMBL" id="PVLQ01000001">
    <property type="protein sequence ID" value="PRD67212.1"/>
    <property type="molecule type" value="Genomic_DNA"/>
</dbReference>
<name>A0A2S9K9Z4_9BURK</name>
<evidence type="ECO:0000313" key="3">
    <source>
        <dbReference type="Proteomes" id="UP000238589"/>
    </source>
</evidence>
<accession>A0A2S9K9Z4</accession>
<reference evidence="2 3" key="1">
    <citation type="submission" date="2018-03" db="EMBL/GenBank/DDBJ databases">
        <title>Comparative genomics illustrates the genes involved in a hyperalkaliphilic mechanisms of Serpentinomonas isolated from highly-alkaline calcium-rich serpentinized springs.</title>
        <authorList>
            <person name="Suzuki S."/>
            <person name="Ishii S."/>
            <person name="Walworth N."/>
            <person name="Bird L."/>
            <person name="Kuenen J.G."/>
            <person name="Nealson K.H."/>
        </authorList>
    </citation>
    <scope>NUCLEOTIDE SEQUENCE [LARGE SCALE GENOMIC DNA]</scope>
    <source>
        <strain evidence="2 3">P1</strain>
    </source>
</reference>
<sequence length="233" mass="25566">MRTGTRPGPMRGLTLIELLIAMALLSMLALLSWRTLDGMTRAQSITQEQLDRWSQWQTALAQWDADLDAALATEQVAPIDFDGRVLRITRGDPDRGPDQGLRVVGWSLQADPQSGALRWARWTSAPLRRASELEQAWQQVAQWGRNPSAQDRLQQVLLTPATSWQLFFHRGGAWSNPQSAEGSVNPANDPALNQAAKPLPDGVRLLLTLPAGGNPGGQLVRDWVRPSLGGEGQ</sequence>
<keyword evidence="1" id="KW-1133">Transmembrane helix</keyword>
<keyword evidence="1" id="KW-0812">Transmembrane</keyword>
<dbReference type="SUPFAM" id="SSF54523">
    <property type="entry name" value="Pili subunits"/>
    <property type="match status" value="1"/>
</dbReference>
<evidence type="ECO:0000256" key="1">
    <source>
        <dbReference type="SAM" id="Phobius"/>
    </source>
</evidence>
<keyword evidence="3" id="KW-1185">Reference proteome</keyword>
<dbReference type="Pfam" id="PF07963">
    <property type="entry name" value="N_methyl"/>
    <property type="match status" value="1"/>
</dbReference>
<organism evidence="2 3">
    <name type="scientific">Malikia granosa</name>
    <dbReference type="NCBI Taxonomy" id="263067"/>
    <lineage>
        <taxon>Bacteria</taxon>
        <taxon>Pseudomonadati</taxon>
        <taxon>Pseudomonadota</taxon>
        <taxon>Betaproteobacteria</taxon>
        <taxon>Burkholderiales</taxon>
        <taxon>Comamonadaceae</taxon>
        <taxon>Malikia</taxon>
    </lineage>
</organism>
<gene>
    <name evidence="2" type="ORF">C6P64_00155</name>
</gene>
<dbReference type="PROSITE" id="PS00409">
    <property type="entry name" value="PROKAR_NTER_METHYL"/>
    <property type="match status" value="1"/>
</dbReference>
<keyword evidence="1" id="KW-0472">Membrane</keyword>
<dbReference type="Proteomes" id="UP000238589">
    <property type="component" value="Unassembled WGS sequence"/>
</dbReference>
<protein>
    <submittedName>
        <fullName evidence="2">General secretion pathway protein GspJ</fullName>
    </submittedName>
</protein>
<dbReference type="RefSeq" id="WP_105746576.1">
    <property type="nucleotide sequence ID" value="NZ_PVLQ01000001.1"/>
</dbReference>
<dbReference type="OrthoDB" id="9151668at2"/>
<evidence type="ECO:0000313" key="2">
    <source>
        <dbReference type="EMBL" id="PRD67212.1"/>
    </source>
</evidence>
<dbReference type="AlphaFoldDB" id="A0A2S9K9Z4"/>